<accession>A0A5D2GTS1</accession>
<evidence type="ECO:0000256" key="1">
    <source>
        <dbReference type="SAM" id="Phobius"/>
    </source>
</evidence>
<keyword evidence="3" id="KW-1185">Reference proteome</keyword>
<evidence type="ECO:0000313" key="3">
    <source>
        <dbReference type="Proteomes" id="UP000323506"/>
    </source>
</evidence>
<gene>
    <name evidence="2" type="ORF">ES288_A04G033800v1</name>
</gene>
<dbReference type="EMBL" id="CM017691">
    <property type="protein sequence ID" value="TYH21312.1"/>
    <property type="molecule type" value="Genomic_DNA"/>
</dbReference>
<dbReference type="AlphaFoldDB" id="A0A5D2GTS1"/>
<keyword evidence="1" id="KW-1133">Transmembrane helix</keyword>
<reference evidence="2 3" key="1">
    <citation type="submission" date="2019-06" db="EMBL/GenBank/DDBJ databases">
        <title>WGS assembly of Gossypium darwinii.</title>
        <authorList>
            <person name="Chen Z.J."/>
            <person name="Sreedasyam A."/>
            <person name="Ando A."/>
            <person name="Song Q."/>
            <person name="De L."/>
            <person name="Hulse-Kemp A."/>
            <person name="Ding M."/>
            <person name="Ye W."/>
            <person name="Kirkbride R."/>
            <person name="Jenkins J."/>
            <person name="Plott C."/>
            <person name="Lovell J."/>
            <person name="Lin Y.-M."/>
            <person name="Vaughn R."/>
            <person name="Liu B."/>
            <person name="Li W."/>
            <person name="Simpson S."/>
            <person name="Scheffler B."/>
            <person name="Saski C."/>
            <person name="Grover C."/>
            <person name="Hu G."/>
            <person name="Conover J."/>
            <person name="Carlson J."/>
            <person name="Shu S."/>
            <person name="Boston L."/>
            <person name="Williams M."/>
            <person name="Peterson D."/>
            <person name="Mcgee K."/>
            <person name="Jones D."/>
            <person name="Wendel J."/>
            <person name="Stelly D."/>
            <person name="Grimwood J."/>
            <person name="Schmutz J."/>
        </authorList>
    </citation>
    <scope>NUCLEOTIDE SEQUENCE [LARGE SCALE GENOMIC DNA]</scope>
    <source>
        <strain evidence="2">1808015.09</strain>
    </source>
</reference>
<feature type="transmembrane region" description="Helical" evidence="1">
    <location>
        <begin position="20"/>
        <end position="37"/>
    </location>
</feature>
<protein>
    <submittedName>
        <fullName evidence="2">Uncharacterized protein</fullName>
    </submittedName>
</protein>
<keyword evidence="1" id="KW-0472">Membrane</keyword>
<proteinExistence type="predicted"/>
<evidence type="ECO:0000313" key="2">
    <source>
        <dbReference type="EMBL" id="TYH21312.1"/>
    </source>
</evidence>
<keyword evidence="1" id="KW-0812">Transmembrane</keyword>
<dbReference type="Proteomes" id="UP000323506">
    <property type="component" value="Chromosome A04"/>
</dbReference>
<organism evidence="2 3">
    <name type="scientific">Gossypium darwinii</name>
    <name type="common">Darwin's cotton</name>
    <name type="synonym">Gossypium barbadense var. darwinii</name>
    <dbReference type="NCBI Taxonomy" id="34276"/>
    <lineage>
        <taxon>Eukaryota</taxon>
        <taxon>Viridiplantae</taxon>
        <taxon>Streptophyta</taxon>
        <taxon>Embryophyta</taxon>
        <taxon>Tracheophyta</taxon>
        <taxon>Spermatophyta</taxon>
        <taxon>Magnoliopsida</taxon>
        <taxon>eudicotyledons</taxon>
        <taxon>Gunneridae</taxon>
        <taxon>Pentapetalae</taxon>
        <taxon>rosids</taxon>
        <taxon>malvids</taxon>
        <taxon>Malvales</taxon>
        <taxon>Malvaceae</taxon>
        <taxon>Malvoideae</taxon>
        <taxon>Gossypium</taxon>
    </lineage>
</organism>
<sequence length="124" mass="13790">MFHGFFSETRWEPAFLNLTLLPWRVLFYLLILPLYLFPLPKPENPIGSNELFVGIVSLLSKKTTAKGLLESRLPTSTPTAHLSVPFKDEVKRCAGGFPSTCRISLSMTSSDTASTAKARLLHPI</sequence>
<name>A0A5D2GTS1_GOSDA</name>